<evidence type="ECO:0000256" key="1">
    <source>
        <dbReference type="SAM" id="Phobius"/>
    </source>
</evidence>
<dbReference type="EMBL" id="AODQ01000153">
    <property type="protein sequence ID" value="EMR01030.1"/>
    <property type="molecule type" value="Genomic_DNA"/>
</dbReference>
<feature type="transmembrane region" description="Helical" evidence="1">
    <location>
        <begin position="110"/>
        <end position="129"/>
    </location>
</feature>
<feature type="transmembrane region" description="Helical" evidence="1">
    <location>
        <begin position="228"/>
        <end position="248"/>
    </location>
</feature>
<dbReference type="PATRIC" id="fig|1279009.4.peg.3889"/>
<feature type="transmembrane region" description="Helical" evidence="1">
    <location>
        <begin position="179"/>
        <end position="199"/>
    </location>
</feature>
<dbReference type="eggNOG" id="COG0474">
    <property type="taxonomic scope" value="Bacteria"/>
</dbReference>
<evidence type="ECO:0000313" key="3">
    <source>
        <dbReference type="Proteomes" id="UP000011910"/>
    </source>
</evidence>
<organism evidence="2 3">
    <name type="scientific">Cesiribacter andamanensis AMV16</name>
    <dbReference type="NCBI Taxonomy" id="1279009"/>
    <lineage>
        <taxon>Bacteria</taxon>
        <taxon>Pseudomonadati</taxon>
        <taxon>Bacteroidota</taxon>
        <taxon>Cytophagia</taxon>
        <taxon>Cytophagales</taxon>
        <taxon>Cesiribacteraceae</taxon>
        <taxon>Cesiribacter</taxon>
    </lineage>
</organism>
<keyword evidence="1" id="KW-1133">Transmembrane helix</keyword>
<dbReference type="PANTHER" id="PTHR33802">
    <property type="entry name" value="SI:CH211-161H7.5-RELATED"/>
    <property type="match status" value="1"/>
</dbReference>
<dbReference type="AlphaFoldDB" id="M7NGS2"/>
<feature type="transmembrane region" description="Helical" evidence="1">
    <location>
        <begin position="50"/>
        <end position="73"/>
    </location>
</feature>
<feature type="transmembrane region" description="Helical" evidence="1">
    <location>
        <begin position="85"/>
        <end position="104"/>
    </location>
</feature>
<dbReference type="PANTHER" id="PTHR33802:SF1">
    <property type="entry name" value="XK-RELATED PROTEIN"/>
    <property type="match status" value="1"/>
</dbReference>
<dbReference type="STRING" id="1279009.ADICEAN_03842"/>
<dbReference type="Proteomes" id="UP000011910">
    <property type="component" value="Unassembled WGS sequence"/>
</dbReference>
<keyword evidence="1" id="KW-0472">Membrane</keyword>
<evidence type="ECO:0008006" key="4">
    <source>
        <dbReference type="Google" id="ProtNLM"/>
    </source>
</evidence>
<dbReference type="InterPro" id="IPR038330">
    <property type="entry name" value="TspO/MBR-related_sf"/>
</dbReference>
<comment type="caution">
    <text evidence="2">The sequence shown here is derived from an EMBL/GenBank/DDBJ whole genome shotgun (WGS) entry which is preliminary data.</text>
</comment>
<dbReference type="RefSeq" id="WP_009197221.1">
    <property type="nucleotide sequence ID" value="NZ_AODQ01000153.1"/>
</dbReference>
<accession>M7NGS2</accession>
<protein>
    <recommendedName>
        <fullName evidence="4">Tryptophan-rich sensory protein</fullName>
    </recommendedName>
</protein>
<reference evidence="2 3" key="1">
    <citation type="journal article" date="2013" name="Genome Announc.">
        <title>Draft Genome Sequence of Cesiribacter andamanensis Strain AMV16T, Isolated from a Soil Sample from a Mud Volcano in the Andaman Islands, India.</title>
        <authorList>
            <person name="Shivaji S."/>
            <person name="Ara S."/>
            <person name="Begum Z."/>
            <person name="Srinivas T.N."/>
            <person name="Singh A."/>
            <person name="Kumar Pinnaka A."/>
        </authorList>
    </citation>
    <scope>NUCLEOTIDE SEQUENCE [LARGE SCALE GENOMIC DNA]</scope>
    <source>
        <strain evidence="2 3">AMV16</strain>
    </source>
</reference>
<dbReference type="OrthoDB" id="5189031at2"/>
<evidence type="ECO:0000313" key="2">
    <source>
        <dbReference type="EMBL" id="EMR01030.1"/>
    </source>
</evidence>
<proteinExistence type="predicted"/>
<gene>
    <name evidence="2" type="ORF">ADICEAN_03842</name>
</gene>
<dbReference type="Gene3D" id="1.20.1260.100">
    <property type="entry name" value="TspO/MBR protein"/>
    <property type="match status" value="1"/>
</dbReference>
<keyword evidence="3" id="KW-1185">Reference proteome</keyword>
<keyword evidence="1" id="KW-0812">Transmembrane</keyword>
<name>M7NGS2_9BACT</name>
<sequence>MKPIVLLLANTLSLLVTLAVNYGAGTGALTNTSIGEISDRYPTLLTPAGWAFSIWGLIYLLLILFTAYQWVAWKKGRTDESLKPAGIWFLLVNLANALWVVVWLNEWLGLSVLLIFLLLFCLIMLVLRLRLEVWDAPLRIILFVWWPICIYTGWITLASITNVSVWLKSLQWDPLLLSAGGWALLLVVVAGLLYLFLTWKRNMREAALVGVWGLSAIAYKQWNNAEAVAIICLVVALLVFLSAAYHGYKNRHASPFFS</sequence>
<feature type="transmembrane region" description="Helical" evidence="1">
    <location>
        <begin position="141"/>
        <end position="167"/>
    </location>
</feature>